<evidence type="ECO:0000256" key="9">
    <source>
        <dbReference type="SAM" id="SignalP"/>
    </source>
</evidence>
<evidence type="ECO:0000256" key="5">
    <source>
        <dbReference type="ARBA" id="ARBA00023157"/>
    </source>
</evidence>
<dbReference type="InterPro" id="IPR033697">
    <property type="entry name" value="Ribonuclease_T2_eukaryotic"/>
</dbReference>
<dbReference type="GO" id="GO:0016787">
    <property type="term" value="F:hydrolase activity"/>
    <property type="evidence" value="ECO:0007669"/>
    <property type="project" value="UniProtKB-KW"/>
</dbReference>
<evidence type="ECO:0000256" key="1">
    <source>
        <dbReference type="ARBA" id="ARBA00007469"/>
    </source>
</evidence>
<keyword evidence="5" id="KW-1015">Disulfide bond</keyword>
<feature type="active site" evidence="7">
    <location>
        <position position="68"/>
    </location>
</feature>
<dbReference type="CDD" id="cd01061">
    <property type="entry name" value="RNase_T2_euk"/>
    <property type="match status" value="1"/>
</dbReference>
<protein>
    <submittedName>
        <fullName evidence="10">Uncharacterized protein</fullName>
    </submittedName>
</protein>
<dbReference type="PANTHER" id="PTHR11240:SF75">
    <property type="entry name" value="RIBONUCLEASE 3"/>
    <property type="match status" value="1"/>
</dbReference>
<dbReference type="AlphaFoldDB" id="A0AAV7EAF8"/>
<dbReference type="InterPro" id="IPR036430">
    <property type="entry name" value="RNase_T2-like_sf"/>
</dbReference>
<evidence type="ECO:0000256" key="8">
    <source>
        <dbReference type="RuleBase" id="RU004328"/>
    </source>
</evidence>
<feature type="active site" evidence="7">
    <location>
        <position position="123"/>
    </location>
</feature>
<evidence type="ECO:0000256" key="4">
    <source>
        <dbReference type="ARBA" id="ARBA00022801"/>
    </source>
</evidence>
<dbReference type="PROSITE" id="PS00530">
    <property type="entry name" value="RNASE_T2_1"/>
    <property type="match status" value="1"/>
</dbReference>
<keyword evidence="4" id="KW-0378">Hydrolase</keyword>
<name>A0AAV7EAF8_ARIFI</name>
<feature type="active site" evidence="7">
    <location>
        <position position="119"/>
    </location>
</feature>
<gene>
    <name evidence="10" type="ORF">H6P81_011963</name>
</gene>
<reference evidence="10 11" key="1">
    <citation type="submission" date="2021-07" db="EMBL/GenBank/DDBJ databases">
        <title>The Aristolochia fimbriata genome: insights into angiosperm evolution, floral development and chemical biosynthesis.</title>
        <authorList>
            <person name="Jiao Y."/>
        </authorList>
    </citation>
    <scope>NUCLEOTIDE SEQUENCE [LARGE SCALE GENOMIC DNA]</scope>
    <source>
        <strain evidence="10">IBCAS-2021</strain>
        <tissue evidence="10">Leaf</tissue>
    </source>
</reference>
<keyword evidence="3" id="KW-0255">Endonuclease</keyword>
<evidence type="ECO:0000256" key="7">
    <source>
        <dbReference type="PIRSR" id="PIRSR633697-1"/>
    </source>
</evidence>
<organism evidence="10 11">
    <name type="scientific">Aristolochia fimbriata</name>
    <name type="common">White veined hardy Dutchman's pipe vine</name>
    <dbReference type="NCBI Taxonomy" id="158543"/>
    <lineage>
        <taxon>Eukaryota</taxon>
        <taxon>Viridiplantae</taxon>
        <taxon>Streptophyta</taxon>
        <taxon>Embryophyta</taxon>
        <taxon>Tracheophyta</taxon>
        <taxon>Spermatophyta</taxon>
        <taxon>Magnoliopsida</taxon>
        <taxon>Magnoliidae</taxon>
        <taxon>Piperales</taxon>
        <taxon>Aristolochiaceae</taxon>
        <taxon>Aristolochia</taxon>
    </lineage>
</organism>
<dbReference type="PROSITE" id="PS00531">
    <property type="entry name" value="RNASE_T2_2"/>
    <property type="match status" value="1"/>
</dbReference>
<dbReference type="SUPFAM" id="SSF55895">
    <property type="entry name" value="Ribonuclease Rh-like"/>
    <property type="match status" value="1"/>
</dbReference>
<proteinExistence type="inferred from homology"/>
<evidence type="ECO:0000256" key="2">
    <source>
        <dbReference type="ARBA" id="ARBA00022722"/>
    </source>
</evidence>
<dbReference type="Pfam" id="PF00445">
    <property type="entry name" value="Ribonuclease_T2"/>
    <property type="match status" value="1"/>
</dbReference>
<evidence type="ECO:0000256" key="6">
    <source>
        <dbReference type="ARBA" id="ARBA00023239"/>
    </source>
</evidence>
<keyword evidence="2" id="KW-0540">Nuclease</keyword>
<feature type="signal peptide" evidence="9">
    <location>
        <begin position="1"/>
        <end position="19"/>
    </location>
</feature>
<dbReference type="Proteomes" id="UP000825729">
    <property type="component" value="Unassembled WGS sequence"/>
</dbReference>
<comment type="similarity">
    <text evidence="1 8">Belongs to the RNase T2 family.</text>
</comment>
<dbReference type="Gene3D" id="3.90.730.10">
    <property type="entry name" value="Ribonuclease T2-like"/>
    <property type="match status" value="1"/>
</dbReference>
<sequence>MRPYLLLLLLLPLIFHTRFLLIHVPSVLSSAQDFDFFHFVQQWPGSFCSPKRCCLTQKGKPKQDFGIHGLWPSYNNGSYPSDCDSNNPFRSTEVADLTKELETEWPSLNCPSSNFWAYEWNKHGTCSVSVFDQRAYFQAALRLKKQANLLKVLADKEYRIEGIRPDAKTVYGLNRFRDAIKAATGYEPGIDCTTDKSRNSQLYQIYLCADGSGSKFIQCPKLPGGKCGFQIKFPPF</sequence>
<keyword evidence="11" id="KW-1185">Reference proteome</keyword>
<dbReference type="PANTHER" id="PTHR11240">
    <property type="entry name" value="RIBONUCLEASE T2"/>
    <property type="match status" value="1"/>
</dbReference>
<keyword evidence="9" id="KW-0732">Signal</keyword>
<dbReference type="InterPro" id="IPR018188">
    <property type="entry name" value="RNase_T2_His_AS_1"/>
</dbReference>
<comment type="caution">
    <text evidence="10">The sequence shown here is derived from an EMBL/GenBank/DDBJ whole genome shotgun (WGS) entry which is preliminary data.</text>
</comment>
<evidence type="ECO:0000313" key="10">
    <source>
        <dbReference type="EMBL" id="KAG9445835.1"/>
    </source>
</evidence>
<accession>A0AAV7EAF8</accession>
<evidence type="ECO:0000256" key="3">
    <source>
        <dbReference type="ARBA" id="ARBA00022759"/>
    </source>
</evidence>
<evidence type="ECO:0000313" key="11">
    <source>
        <dbReference type="Proteomes" id="UP000825729"/>
    </source>
</evidence>
<dbReference type="GO" id="GO:0003723">
    <property type="term" value="F:RNA binding"/>
    <property type="evidence" value="ECO:0007669"/>
    <property type="project" value="InterPro"/>
</dbReference>
<dbReference type="InterPro" id="IPR001568">
    <property type="entry name" value="RNase_T2-like"/>
</dbReference>
<feature type="chain" id="PRO_5043372597" evidence="9">
    <location>
        <begin position="20"/>
        <end position="236"/>
    </location>
</feature>
<dbReference type="GO" id="GO:0033897">
    <property type="term" value="F:ribonuclease T2 activity"/>
    <property type="evidence" value="ECO:0007669"/>
    <property type="project" value="InterPro"/>
</dbReference>
<keyword evidence="6" id="KW-0456">Lyase</keyword>
<dbReference type="GO" id="GO:0006401">
    <property type="term" value="P:RNA catabolic process"/>
    <property type="evidence" value="ECO:0007669"/>
    <property type="project" value="TreeGrafter"/>
</dbReference>
<dbReference type="InterPro" id="IPR033130">
    <property type="entry name" value="RNase_T2_His_AS_2"/>
</dbReference>
<dbReference type="GO" id="GO:0005576">
    <property type="term" value="C:extracellular region"/>
    <property type="evidence" value="ECO:0007669"/>
    <property type="project" value="TreeGrafter"/>
</dbReference>
<dbReference type="EMBL" id="JAINDJ010000005">
    <property type="protein sequence ID" value="KAG9445835.1"/>
    <property type="molecule type" value="Genomic_DNA"/>
</dbReference>